<dbReference type="Proteomes" id="UP000693970">
    <property type="component" value="Unassembled WGS sequence"/>
</dbReference>
<gene>
    <name evidence="2" type="ORF">IV203_028872</name>
</gene>
<keyword evidence="3" id="KW-1185">Reference proteome</keyword>
<feature type="domain" description="UBA" evidence="1">
    <location>
        <begin position="13"/>
        <end position="52"/>
    </location>
</feature>
<evidence type="ECO:0000313" key="3">
    <source>
        <dbReference type="Proteomes" id="UP000693970"/>
    </source>
</evidence>
<accession>A0A9K3LQ40</accession>
<evidence type="ECO:0000313" key="2">
    <source>
        <dbReference type="EMBL" id="KAG7366202.1"/>
    </source>
</evidence>
<dbReference type="InterPro" id="IPR015940">
    <property type="entry name" value="UBA"/>
</dbReference>
<reference evidence="2" key="2">
    <citation type="submission" date="2021-04" db="EMBL/GenBank/DDBJ databases">
        <authorList>
            <person name="Podell S."/>
        </authorList>
    </citation>
    <scope>NUCLEOTIDE SEQUENCE</scope>
    <source>
        <strain evidence="2">Hildebrandi</strain>
    </source>
</reference>
<dbReference type="SMART" id="SM00165">
    <property type="entry name" value="UBA"/>
    <property type="match status" value="2"/>
</dbReference>
<name>A0A9K3LQ40_9STRA</name>
<proteinExistence type="predicted"/>
<dbReference type="EMBL" id="JAGRRH010000007">
    <property type="protein sequence ID" value="KAG7366202.1"/>
    <property type="molecule type" value="Genomic_DNA"/>
</dbReference>
<feature type="domain" description="UBA" evidence="1">
    <location>
        <begin position="124"/>
        <end position="155"/>
    </location>
</feature>
<dbReference type="Pfam" id="PF00627">
    <property type="entry name" value="UBA"/>
    <property type="match status" value="2"/>
</dbReference>
<sequence length="424" mass="47062">MESSFLSSASQIQPDEKFGQLLSMGYPAHQCTKALQVAEGDLEQAVEYLLMGDGSQQAFHYSATEMFSDGGADATAQTAEAPQIDQENEDFVSRRGSFTFSLQSTHRCETPLPRSPQVQLEEFLLIMGYSEDEITQALRVAEGDLEQAINFLLMGKSRQGFLLDVEHFSSEHSVQRNNMNISTGCGLGSDNPVTHIVQRVMTDGTNDIRALRTNIATTRPPSSNPLPYTGPKSKIVSTQSFLNVSAAGPFCTCFAGSRFLDGGVVAAPFLNSIMESGIELYRKTNRPISIDKALNKYGKSHFRIRTSKDPKKGMHMENDFQHETSIRKLFANCRNEQEVVWQVVLLEVVGDSFCICLPPKGSGGKFWFFDFSYHSNVRTRGAYALVHSSLLQMDETVESVVGSIGRREGIVRVPFSLYCVQKQR</sequence>
<reference evidence="2" key="1">
    <citation type="journal article" date="2021" name="Sci. Rep.">
        <title>Diploid genomic architecture of Nitzschia inconspicua, an elite biomass production diatom.</title>
        <authorList>
            <person name="Oliver A."/>
            <person name="Podell S."/>
            <person name="Pinowska A."/>
            <person name="Traller J.C."/>
            <person name="Smith S.R."/>
            <person name="McClure R."/>
            <person name="Beliaev A."/>
            <person name="Bohutskyi P."/>
            <person name="Hill E.A."/>
            <person name="Rabines A."/>
            <person name="Zheng H."/>
            <person name="Allen L.Z."/>
            <person name="Kuo A."/>
            <person name="Grigoriev I.V."/>
            <person name="Allen A.E."/>
            <person name="Hazlebeck D."/>
            <person name="Allen E.E."/>
        </authorList>
    </citation>
    <scope>NUCLEOTIDE SEQUENCE</scope>
    <source>
        <strain evidence="2">Hildebrandi</strain>
    </source>
</reference>
<evidence type="ECO:0000259" key="1">
    <source>
        <dbReference type="PROSITE" id="PS50030"/>
    </source>
</evidence>
<dbReference type="PROSITE" id="PS50030">
    <property type="entry name" value="UBA"/>
    <property type="match status" value="2"/>
</dbReference>
<protein>
    <submittedName>
        <fullName evidence="2">Ubiquitin-associated UBA domain protein</fullName>
    </submittedName>
</protein>
<dbReference type="CDD" id="cd14270">
    <property type="entry name" value="UBA"/>
    <property type="match status" value="2"/>
</dbReference>
<organism evidence="2 3">
    <name type="scientific">Nitzschia inconspicua</name>
    <dbReference type="NCBI Taxonomy" id="303405"/>
    <lineage>
        <taxon>Eukaryota</taxon>
        <taxon>Sar</taxon>
        <taxon>Stramenopiles</taxon>
        <taxon>Ochrophyta</taxon>
        <taxon>Bacillariophyta</taxon>
        <taxon>Bacillariophyceae</taxon>
        <taxon>Bacillariophycidae</taxon>
        <taxon>Bacillariales</taxon>
        <taxon>Bacillariaceae</taxon>
        <taxon>Nitzschia</taxon>
    </lineage>
</organism>
<dbReference type="AlphaFoldDB" id="A0A9K3LQ40"/>
<comment type="caution">
    <text evidence="2">The sequence shown here is derived from an EMBL/GenBank/DDBJ whole genome shotgun (WGS) entry which is preliminary data.</text>
</comment>